<comment type="similarity">
    <text evidence="1">Belongs to the 'phage' integrase family.</text>
</comment>
<dbReference type="PANTHER" id="PTHR30349:SF64">
    <property type="entry name" value="PROPHAGE INTEGRASE INTD-RELATED"/>
    <property type="match status" value="1"/>
</dbReference>
<evidence type="ECO:0000256" key="3">
    <source>
        <dbReference type="ARBA" id="ARBA00023125"/>
    </source>
</evidence>
<evidence type="ECO:0000259" key="6">
    <source>
        <dbReference type="PROSITE" id="PS51898"/>
    </source>
</evidence>
<sequence length="396" mass="45818">MANLLKRGADSWRLTVNVGKNASGKYIRQGKTVHCRTKKEAEIELAKFQIEVEAGAYIAPEKLTFYAFIDEWQEKYAIKELETKTLSLYHRVLDKRILPVIGHLRLDQVKPLHIASLLSDLGKEGSRQDGKEGTLSSGTVQYVYRVMKNIFSRAVEWRVIKSNPVSGVKAPKVVHKESEVYDEEEIQVLFQAIQHEPYHWRMMITLALTTGLRRGELVGLEWKHVDLVQGTIHVKQSISVFIDGKPIIKEPKTKKSTRKINLSDAVWAELKDYYEFCKQEWDNLVEIRDNNHFFVFFNQYGKAFYPESPYLWFRGFLKKHKLRYIKFHDLRHTSATLLINKGVHAKIISERLGHANITTTMNIYGHVLARADKEAANTFDQIITFTSRKEAKNPSD</sequence>
<accession>A0ABY1KDP4</accession>
<dbReference type="RefSeq" id="WP_068592199.1">
    <property type="nucleotide sequence ID" value="NZ_FTNK01000030.1"/>
</dbReference>
<dbReference type="InterPro" id="IPR050090">
    <property type="entry name" value="Tyrosine_recombinase_XerCD"/>
</dbReference>
<keyword evidence="2" id="KW-0229">DNA integration</keyword>
<dbReference type="InterPro" id="IPR044068">
    <property type="entry name" value="CB"/>
</dbReference>
<feature type="domain" description="Core-binding (CB)" evidence="7">
    <location>
        <begin position="63"/>
        <end position="155"/>
    </location>
</feature>
<dbReference type="InterPro" id="IPR011010">
    <property type="entry name" value="DNA_brk_join_enz"/>
</dbReference>
<dbReference type="Gene3D" id="1.10.443.10">
    <property type="entry name" value="Intergrase catalytic core"/>
    <property type="match status" value="1"/>
</dbReference>
<dbReference type="InterPro" id="IPR013762">
    <property type="entry name" value="Integrase-like_cat_sf"/>
</dbReference>
<evidence type="ECO:0000259" key="7">
    <source>
        <dbReference type="PROSITE" id="PS51900"/>
    </source>
</evidence>
<keyword evidence="3 5" id="KW-0238">DNA-binding</keyword>
<dbReference type="InterPro" id="IPR002104">
    <property type="entry name" value="Integrase_catalytic"/>
</dbReference>
<dbReference type="Pfam" id="PF00589">
    <property type="entry name" value="Phage_integrase"/>
    <property type="match status" value="1"/>
</dbReference>
<evidence type="ECO:0000256" key="5">
    <source>
        <dbReference type="PROSITE-ProRule" id="PRU01248"/>
    </source>
</evidence>
<evidence type="ECO:0000313" key="8">
    <source>
        <dbReference type="EMBL" id="SIR66821.1"/>
    </source>
</evidence>
<protein>
    <submittedName>
        <fullName evidence="8">Site-specific recombinase XerD</fullName>
    </submittedName>
</protein>
<dbReference type="PROSITE" id="PS51898">
    <property type="entry name" value="TYR_RECOMBINASE"/>
    <property type="match status" value="1"/>
</dbReference>
<comment type="caution">
    <text evidence="8">The sequence shown here is derived from an EMBL/GenBank/DDBJ whole genome shotgun (WGS) entry which is preliminary data.</text>
</comment>
<dbReference type="Pfam" id="PF14659">
    <property type="entry name" value="Phage_int_SAM_3"/>
    <property type="match status" value="1"/>
</dbReference>
<dbReference type="CDD" id="cd01189">
    <property type="entry name" value="INT_ICEBs1_C_like"/>
    <property type="match status" value="1"/>
</dbReference>
<reference evidence="8 9" key="1">
    <citation type="submission" date="2017-01" db="EMBL/GenBank/DDBJ databases">
        <authorList>
            <person name="Varghese N."/>
            <person name="Submissions S."/>
        </authorList>
    </citation>
    <scope>NUCLEOTIDE SEQUENCE [LARGE SCALE GENOMIC DNA]</scope>
    <source>
        <strain evidence="8 9">ATCC 23464</strain>
    </source>
</reference>
<dbReference type="PANTHER" id="PTHR30349">
    <property type="entry name" value="PHAGE INTEGRASE-RELATED"/>
    <property type="match status" value="1"/>
</dbReference>
<dbReference type="EMBL" id="FTNK01000030">
    <property type="protein sequence ID" value="SIR66821.1"/>
    <property type="molecule type" value="Genomic_DNA"/>
</dbReference>
<dbReference type="InterPro" id="IPR010998">
    <property type="entry name" value="Integrase_recombinase_N"/>
</dbReference>
<evidence type="ECO:0000256" key="2">
    <source>
        <dbReference type="ARBA" id="ARBA00022908"/>
    </source>
</evidence>
<evidence type="ECO:0000256" key="4">
    <source>
        <dbReference type="ARBA" id="ARBA00023172"/>
    </source>
</evidence>
<proteinExistence type="inferred from homology"/>
<name>A0ABY1KDP4_9BACL</name>
<organism evidence="8 9">
    <name type="scientific">Paenibacillus macquariensis</name>
    <dbReference type="NCBI Taxonomy" id="948756"/>
    <lineage>
        <taxon>Bacteria</taxon>
        <taxon>Bacillati</taxon>
        <taxon>Bacillota</taxon>
        <taxon>Bacilli</taxon>
        <taxon>Bacillales</taxon>
        <taxon>Paenibacillaceae</taxon>
        <taxon>Paenibacillus</taxon>
    </lineage>
</organism>
<gene>
    <name evidence="8" type="ORF">SAMN05421578_1303</name>
</gene>
<dbReference type="SUPFAM" id="SSF56349">
    <property type="entry name" value="DNA breaking-rejoining enzymes"/>
    <property type="match status" value="1"/>
</dbReference>
<dbReference type="Gene3D" id="1.10.150.130">
    <property type="match status" value="1"/>
</dbReference>
<dbReference type="Proteomes" id="UP000186666">
    <property type="component" value="Unassembled WGS sequence"/>
</dbReference>
<evidence type="ECO:0000256" key="1">
    <source>
        <dbReference type="ARBA" id="ARBA00008857"/>
    </source>
</evidence>
<dbReference type="PROSITE" id="PS51900">
    <property type="entry name" value="CB"/>
    <property type="match status" value="1"/>
</dbReference>
<feature type="domain" description="Tyr recombinase" evidence="6">
    <location>
        <begin position="176"/>
        <end position="377"/>
    </location>
</feature>
<evidence type="ECO:0000313" key="9">
    <source>
        <dbReference type="Proteomes" id="UP000186666"/>
    </source>
</evidence>
<dbReference type="InterPro" id="IPR004107">
    <property type="entry name" value="Integrase_SAM-like_N"/>
</dbReference>
<keyword evidence="9" id="KW-1185">Reference proteome</keyword>
<keyword evidence="4" id="KW-0233">DNA recombination</keyword>